<feature type="signal peptide" evidence="8">
    <location>
        <begin position="1"/>
        <end position="31"/>
    </location>
</feature>
<keyword evidence="6 7" id="KW-0975">Bacterial flagellum</keyword>
<feature type="domain" description="Flagellar basal body rod protein N-terminal" evidence="9">
    <location>
        <begin position="9"/>
        <end position="37"/>
    </location>
</feature>
<accession>A0A212L9U6</accession>
<evidence type="ECO:0000256" key="7">
    <source>
        <dbReference type="RuleBase" id="RU362065"/>
    </source>
</evidence>
<dbReference type="EMBL" id="FMJD01000005">
    <property type="protein sequence ID" value="SCM74341.1"/>
    <property type="molecule type" value="Genomic_DNA"/>
</dbReference>
<dbReference type="PRINTS" id="PR01005">
    <property type="entry name" value="FLGHOOKAP1"/>
</dbReference>
<feature type="domain" description="Flagellar hook-associated protein FlgK helical" evidence="11">
    <location>
        <begin position="104"/>
        <end position="305"/>
    </location>
</feature>
<keyword evidence="8" id="KW-0732">Signal</keyword>
<evidence type="ECO:0000256" key="4">
    <source>
        <dbReference type="ARBA" id="ARBA00016244"/>
    </source>
</evidence>
<dbReference type="Pfam" id="PF22638">
    <property type="entry name" value="FlgK_D1"/>
    <property type="match status" value="1"/>
</dbReference>
<evidence type="ECO:0000256" key="2">
    <source>
        <dbReference type="ARBA" id="ARBA00004613"/>
    </source>
</evidence>
<dbReference type="RefSeq" id="WP_288199725.1">
    <property type="nucleotide sequence ID" value="NZ_LT608334.1"/>
</dbReference>
<comment type="subcellular location">
    <subcellularLocation>
        <location evidence="1">Bacterial flagellum basal body</location>
    </subcellularLocation>
    <subcellularLocation>
        <location evidence="2 7">Secreted</location>
    </subcellularLocation>
</comment>
<evidence type="ECO:0000313" key="12">
    <source>
        <dbReference type="EMBL" id="SCM74341.1"/>
    </source>
</evidence>
<dbReference type="InterPro" id="IPR001444">
    <property type="entry name" value="Flag_bb_rod_N"/>
</dbReference>
<dbReference type="PANTHER" id="PTHR30033:SF1">
    <property type="entry name" value="FLAGELLAR HOOK-ASSOCIATED PROTEIN 1"/>
    <property type="match status" value="1"/>
</dbReference>
<dbReference type="GO" id="GO:0005576">
    <property type="term" value="C:extracellular region"/>
    <property type="evidence" value="ECO:0007669"/>
    <property type="project" value="UniProtKB-SubCell"/>
</dbReference>
<organism evidence="12">
    <name type="scientific">uncultured Pleomorphomonas sp</name>
    <dbReference type="NCBI Taxonomy" id="442121"/>
    <lineage>
        <taxon>Bacteria</taxon>
        <taxon>Pseudomonadati</taxon>
        <taxon>Pseudomonadota</taxon>
        <taxon>Alphaproteobacteria</taxon>
        <taxon>Hyphomicrobiales</taxon>
        <taxon>Pleomorphomonadaceae</taxon>
        <taxon>Pleomorphomonas</taxon>
        <taxon>environmental samples</taxon>
    </lineage>
</organism>
<protein>
    <recommendedName>
        <fullName evidence="4 7">Flagellar hook-associated protein 1</fullName>
        <shortName evidence="7">HAP1</shortName>
    </recommendedName>
</protein>
<keyword evidence="5 7" id="KW-0964">Secreted</keyword>
<dbReference type="AlphaFoldDB" id="A0A212L9U6"/>
<dbReference type="GO" id="GO:0009424">
    <property type="term" value="C:bacterial-type flagellum hook"/>
    <property type="evidence" value="ECO:0007669"/>
    <property type="project" value="UniProtKB-UniRule"/>
</dbReference>
<keyword evidence="12" id="KW-0969">Cilium</keyword>
<dbReference type="InterPro" id="IPR053927">
    <property type="entry name" value="FlgK_helical"/>
</dbReference>
<evidence type="ECO:0000256" key="5">
    <source>
        <dbReference type="ARBA" id="ARBA00022525"/>
    </source>
</evidence>
<dbReference type="InterPro" id="IPR002371">
    <property type="entry name" value="FlgK"/>
</dbReference>
<proteinExistence type="inferred from homology"/>
<dbReference type="Pfam" id="PF06429">
    <property type="entry name" value="Flg_bbr_C"/>
    <property type="match status" value="1"/>
</dbReference>
<keyword evidence="12" id="KW-0282">Flagellum</keyword>
<reference evidence="12" key="1">
    <citation type="submission" date="2016-08" db="EMBL/GenBank/DDBJ databases">
        <authorList>
            <person name="Seilhamer J.J."/>
        </authorList>
    </citation>
    <scope>NUCLEOTIDE SEQUENCE</scope>
    <source>
        <strain evidence="12">86</strain>
    </source>
</reference>
<dbReference type="InterPro" id="IPR010930">
    <property type="entry name" value="Flg_bb/hook_C_dom"/>
</dbReference>
<dbReference type="GO" id="GO:0044780">
    <property type="term" value="P:bacterial-type flagellum assembly"/>
    <property type="evidence" value="ECO:0007669"/>
    <property type="project" value="InterPro"/>
</dbReference>
<evidence type="ECO:0000256" key="6">
    <source>
        <dbReference type="ARBA" id="ARBA00023143"/>
    </source>
</evidence>
<sequence length="567" mass="56358">MSVSVASSIALSALRAAQVGLSVSSANIANADVDGYTVKTANQVSTVSGSTGSGTAIASITGGVDKYVFASLIGANADLGAASVTASYTDQLQALMGSTTGSDDGGTSITTQMAALETAVTELASTPDDNATQSSFVSAADSLASQLRDISTSISTLETNASQQIADDVDAVNEALAKIAKLNDQIVAAKAKGQSTADLEDERNAAITSISSLLDITTTTTSSGAVYVKTTGGTTLLSSKLHALSVGAGGAILVDGSNNITSTLTNGEIGGLLTLRDETLPAAQAELDALAAKLISAVNAAVADGSAVPAPDSLTGTTDVSSLSSFSATGTVRIALVDDDGNLTSYTDLDLSSYSSIDDLISALDAIDGVSASLNTDGTLSIVSDTDGSGVAIGALDGSIDGQSFSSFFGFNAVFTGSSASNIKVSSSLLADSGTLAVGTLSTDTTTTGKTVLTSGSTTVSDALNSALTTSYSYSAAGSIGTMSGTLTDYASRVVSAFASRASTAEAAETTAETLQSSLSSTIASQSGVNIDEETAKLEDYQTLYSAAAQVIQIAKEMFESLLSAVS</sequence>
<keyword evidence="12" id="KW-0966">Cell projection</keyword>
<evidence type="ECO:0000256" key="1">
    <source>
        <dbReference type="ARBA" id="ARBA00004117"/>
    </source>
</evidence>
<evidence type="ECO:0000259" key="9">
    <source>
        <dbReference type="Pfam" id="PF00460"/>
    </source>
</evidence>
<dbReference type="SUPFAM" id="SSF64518">
    <property type="entry name" value="Phase 1 flagellin"/>
    <property type="match status" value="1"/>
</dbReference>
<dbReference type="PANTHER" id="PTHR30033">
    <property type="entry name" value="FLAGELLAR HOOK-ASSOCIATED PROTEIN 1"/>
    <property type="match status" value="1"/>
</dbReference>
<dbReference type="GO" id="GO:0009425">
    <property type="term" value="C:bacterial-type flagellum basal body"/>
    <property type="evidence" value="ECO:0007669"/>
    <property type="project" value="UniProtKB-SubCell"/>
</dbReference>
<name>A0A212L9U6_9HYPH</name>
<evidence type="ECO:0000256" key="8">
    <source>
        <dbReference type="SAM" id="SignalP"/>
    </source>
</evidence>
<dbReference type="NCBIfam" id="TIGR02492">
    <property type="entry name" value="flgK_ends"/>
    <property type="match status" value="1"/>
</dbReference>
<evidence type="ECO:0000259" key="11">
    <source>
        <dbReference type="Pfam" id="PF22638"/>
    </source>
</evidence>
<dbReference type="Pfam" id="PF00460">
    <property type="entry name" value="Flg_bb_rod"/>
    <property type="match status" value="1"/>
</dbReference>
<dbReference type="GO" id="GO:0005198">
    <property type="term" value="F:structural molecule activity"/>
    <property type="evidence" value="ECO:0007669"/>
    <property type="project" value="UniProtKB-UniRule"/>
</dbReference>
<evidence type="ECO:0000259" key="10">
    <source>
        <dbReference type="Pfam" id="PF06429"/>
    </source>
</evidence>
<gene>
    <name evidence="7" type="primary">flgK</name>
    <name evidence="12" type="ORF">KL86PLE_130181</name>
</gene>
<feature type="chain" id="PRO_5012849449" description="Flagellar hook-associated protein 1" evidence="8">
    <location>
        <begin position="32"/>
        <end position="567"/>
    </location>
</feature>
<feature type="domain" description="Flagellar basal-body/hook protein C-terminal" evidence="10">
    <location>
        <begin position="525"/>
        <end position="564"/>
    </location>
</feature>
<evidence type="ECO:0000256" key="3">
    <source>
        <dbReference type="ARBA" id="ARBA00009677"/>
    </source>
</evidence>
<comment type="similarity">
    <text evidence="3 7">Belongs to the flagella basal body rod proteins family.</text>
</comment>